<feature type="compositionally biased region" description="Low complexity" evidence="1">
    <location>
        <begin position="104"/>
        <end position="116"/>
    </location>
</feature>
<feature type="region of interest" description="Disordered" evidence="1">
    <location>
        <begin position="38"/>
        <end position="116"/>
    </location>
</feature>
<evidence type="ECO:0000313" key="4">
    <source>
        <dbReference type="Proteomes" id="UP001156873"/>
    </source>
</evidence>
<proteinExistence type="predicted"/>
<dbReference type="InterPro" id="IPR032710">
    <property type="entry name" value="NTF2-like_dom_sf"/>
</dbReference>
<feature type="chain" id="PRO_5046430297" description="Lipoprotein" evidence="2">
    <location>
        <begin position="35"/>
        <end position="238"/>
    </location>
</feature>
<protein>
    <recommendedName>
        <fullName evidence="5">Lipoprotein</fullName>
    </recommendedName>
</protein>
<comment type="caution">
    <text evidence="3">The sequence shown here is derived from an EMBL/GenBank/DDBJ whole genome shotgun (WGS) entry which is preliminary data.</text>
</comment>
<organism evidence="3 4">
    <name type="scientific">Luteimonas kalidii</name>
    <dbReference type="NCBI Taxonomy" id="3042025"/>
    <lineage>
        <taxon>Bacteria</taxon>
        <taxon>Pseudomonadati</taxon>
        <taxon>Pseudomonadota</taxon>
        <taxon>Gammaproteobacteria</taxon>
        <taxon>Lysobacterales</taxon>
        <taxon>Lysobacteraceae</taxon>
        <taxon>Luteimonas</taxon>
    </lineage>
</organism>
<gene>
    <name evidence="3" type="ORF">QFW81_16285</name>
</gene>
<accession>A0ABT6JYY8</accession>
<feature type="signal peptide" evidence="2">
    <location>
        <begin position="1"/>
        <end position="34"/>
    </location>
</feature>
<sequence length="238" mass="23875">MAPGSTPSALSVRIVATAALCGLLLSACSGRNDAQVADDTTDADAAPLPQPSAADGAITDMPARPGPGEVPLAGAAPPPPPDLLPADATAGMPPLEDNPETGLAMPAPADAAAEPTPADAAATLRAYYAAIEARDYARAYAAWSDGGRASGQDPAAFAANFSDMTALEVTYGDPGPVEAAAGSRYVEVPVTVTTTRSDGSVQRLAGRYLLRRAVVDGASAAQRAWHIASADLREAASP</sequence>
<evidence type="ECO:0000313" key="3">
    <source>
        <dbReference type="EMBL" id="MDH5835471.1"/>
    </source>
</evidence>
<keyword evidence="2" id="KW-0732">Signal</keyword>
<feature type="compositionally biased region" description="Low complexity" evidence="1">
    <location>
        <begin position="66"/>
        <end position="75"/>
    </location>
</feature>
<evidence type="ECO:0000256" key="1">
    <source>
        <dbReference type="SAM" id="MobiDB-lite"/>
    </source>
</evidence>
<evidence type="ECO:0000256" key="2">
    <source>
        <dbReference type="SAM" id="SignalP"/>
    </source>
</evidence>
<dbReference type="Proteomes" id="UP001156873">
    <property type="component" value="Unassembled WGS sequence"/>
</dbReference>
<evidence type="ECO:0008006" key="5">
    <source>
        <dbReference type="Google" id="ProtNLM"/>
    </source>
</evidence>
<name>A0ABT6JYY8_9GAMM</name>
<dbReference type="SUPFAM" id="SSF54427">
    <property type="entry name" value="NTF2-like"/>
    <property type="match status" value="1"/>
</dbReference>
<dbReference type="EMBL" id="JARXRO010000020">
    <property type="protein sequence ID" value="MDH5835471.1"/>
    <property type="molecule type" value="Genomic_DNA"/>
</dbReference>
<keyword evidence="4" id="KW-1185">Reference proteome</keyword>
<reference evidence="3 4" key="1">
    <citation type="submission" date="2023-04" db="EMBL/GenBank/DDBJ databases">
        <title>Luteimonas sp. M1R5S59.</title>
        <authorList>
            <person name="Sun J.-Q."/>
        </authorList>
    </citation>
    <scope>NUCLEOTIDE SEQUENCE [LARGE SCALE GENOMIC DNA]</scope>
    <source>
        <strain evidence="3 4">M1R5S59</strain>
    </source>
</reference>
<dbReference type="RefSeq" id="WP_280580270.1">
    <property type="nucleotide sequence ID" value="NZ_JARXRO010000020.1"/>
</dbReference>